<dbReference type="PANTHER" id="PTHR35038">
    <property type="entry name" value="DISSIMILATORY SULFITE REDUCTASE SIRA"/>
    <property type="match status" value="1"/>
</dbReference>
<dbReference type="AlphaFoldDB" id="A0A1T4R5H7"/>
<dbReference type="InterPro" id="IPR024673">
    <property type="entry name" value="Octahem_Cyt_c"/>
</dbReference>
<dbReference type="InterPro" id="IPR051829">
    <property type="entry name" value="Multiheme_Cytochr_ET"/>
</dbReference>
<dbReference type="Pfam" id="PF14522">
    <property type="entry name" value="Cytochrome_C7"/>
    <property type="match status" value="1"/>
</dbReference>
<evidence type="ECO:0000259" key="4">
    <source>
        <dbReference type="Pfam" id="PF14522"/>
    </source>
</evidence>
<sequence length="462" mass="50822">MKLQKLMARAALLLGLSLATTAIAGNHADYVGAGPFKTGPEVTKKCMECHEAETKAFMKSVHWTWSKKQKLNGKDIELGKKNALNNFCVAIDSNWPRCTSCHTGYGWKDKSFDFSKAENVDCLVCHETTGTYKKTPAGAGNPDPKVDLVKVAQSVGKPSRKACGSCHFYGGGGDRVKHGDLDSTLTNPSPEIDVHMGGNKKMTCQDCHQGGKDHAIKGEAASVSIGSTKKIFGCTDCHKENVHKNAFLNKHAKKIACQTCHIPTFAKALPTKTWWDWSTAGKDDKNAPKDKYGEKTYAKMKGDFKWEKDVVPTYLWYNGTVDRVLMGDKIDPSKVVKLSDAKGDRKDPNAKIFPFKVMKGKQPYDSGNNTVAVVNTFGPPTSETAYWVKYDWAKAIEAGMKAAGQPYSGKFGWIETSMVWPVNHMVTPKDKALKCNDCHGDKGRLDWKALGYKGDPKNPANR</sequence>
<dbReference type="InterPro" id="IPR029467">
    <property type="entry name" value="Cyt_c7-like"/>
</dbReference>
<gene>
    <name evidence="5" type="ORF">SAMN02745119_02701</name>
</gene>
<dbReference type="STRING" id="115783.SAMN02745119_02701"/>
<feature type="signal peptide" evidence="2">
    <location>
        <begin position="1"/>
        <end position="24"/>
    </location>
</feature>
<dbReference type="EMBL" id="FUWR01000017">
    <property type="protein sequence ID" value="SKA11086.1"/>
    <property type="molecule type" value="Genomic_DNA"/>
</dbReference>
<protein>
    <submittedName>
        <fullName evidence="5">Octaheme c-type cytochrome, tetrathionate reductase family</fullName>
    </submittedName>
</protein>
<dbReference type="OrthoDB" id="9788513at2"/>
<keyword evidence="6" id="KW-1185">Reference proteome</keyword>
<dbReference type="InterPro" id="IPR036280">
    <property type="entry name" value="Multihaem_cyt_sf"/>
</dbReference>
<accession>A0A1T4R5H7</accession>
<evidence type="ECO:0000313" key="6">
    <source>
        <dbReference type="Proteomes" id="UP000190102"/>
    </source>
</evidence>
<feature type="chain" id="PRO_5012775239" evidence="2">
    <location>
        <begin position="25"/>
        <end position="462"/>
    </location>
</feature>
<dbReference type="Proteomes" id="UP000190102">
    <property type="component" value="Unassembled WGS sequence"/>
</dbReference>
<proteinExistence type="predicted"/>
<evidence type="ECO:0000256" key="1">
    <source>
        <dbReference type="ARBA" id="ARBA00022729"/>
    </source>
</evidence>
<dbReference type="GO" id="GO:0016491">
    <property type="term" value="F:oxidoreductase activity"/>
    <property type="evidence" value="ECO:0007669"/>
    <property type="project" value="TreeGrafter"/>
</dbReference>
<organism evidence="5 6">
    <name type="scientific">Trichlorobacter thiogenes</name>
    <dbReference type="NCBI Taxonomy" id="115783"/>
    <lineage>
        <taxon>Bacteria</taxon>
        <taxon>Pseudomonadati</taxon>
        <taxon>Thermodesulfobacteriota</taxon>
        <taxon>Desulfuromonadia</taxon>
        <taxon>Geobacterales</taxon>
        <taxon>Geobacteraceae</taxon>
        <taxon>Trichlorobacter</taxon>
    </lineage>
</organism>
<dbReference type="PANTHER" id="PTHR35038:SF5">
    <property type="entry name" value="CYTOCHROME C-TYPE PROTEIN NRFB"/>
    <property type="match status" value="1"/>
</dbReference>
<evidence type="ECO:0000313" key="5">
    <source>
        <dbReference type="EMBL" id="SKA11086.1"/>
    </source>
</evidence>
<evidence type="ECO:0000256" key="2">
    <source>
        <dbReference type="SAM" id="SignalP"/>
    </source>
</evidence>
<dbReference type="SUPFAM" id="SSF48695">
    <property type="entry name" value="Multiheme cytochromes"/>
    <property type="match status" value="1"/>
</dbReference>
<dbReference type="InterPro" id="IPR023155">
    <property type="entry name" value="Cyt_c-552/4"/>
</dbReference>
<feature type="domain" description="Cytochrome c-552/4" evidence="3">
    <location>
        <begin position="45"/>
        <end position="126"/>
    </location>
</feature>
<dbReference type="Pfam" id="PF13435">
    <property type="entry name" value="Cytochrome_C554"/>
    <property type="match status" value="1"/>
</dbReference>
<evidence type="ECO:0000259" key="3">
    <source>
        <dbReference type="Pfam" id="PF13435"/>
    </source>
</evidence>
<reference evidence="6" key="1">
    <citation type="submission" date="2017-02" db="EMBL/GenBank/DDBJ databases">
        <authorList>
            <person name="Varghese N."/>
            <person name="Submissions S."/>
        </authorList>
    </citation>
    <scope>NUCLEOTIDE SEQUENCE [LARGE SCALE GENOMIC DNA]</scope>
    <source>
        <strain evidence="6">ATCC BAA-34</strain>
    </source>
</reference>
<name>A0A1T4R5H7_9BACT</name>
<dbReference type="Gene3D" id="1.10.1130.10">
    <property type="entry name" value="Flavocytochrome C3, Chain A"/>
    <property type="match status" value="1"/>
</dbReference>
<dbReference type="Pfam" id="PF11783">
    <property type="entry name" value="Cytochrome_cB"/>
    <property type="match status" value="1"/>
</dbReference>
<dbReference type="NCBIfam" id="TIGR04315">
    <property type="entry name" value="octaheme_Shew"/>
    <property type="match status" value="1"/>
</dbReference>
<feature type="domain" description="Cytochrome c7-like" evidence="4">
    <location>
        <begin position="194"/>
        <end position="261"/>
    </location>
</feature>
<dbReference type="RefSeq" id="WP_078790943.1">
    <property type="nucleotide sequence ID" value="NZ_FUWR01000017.1"/>
</dbReference>
<keyword evidence="1 2" id="KW-0732">Signal</keyword>
<dbReference type="PIRSF" id="PIRSF039014">
    <property type="entry name" value="OTR_cyc"/>
    <property type="match status" value="1"/>
</dbReference>